<keyword evidence="2" id="KW-0732">Signal</keyword>
<feature type="compositionally biased region" description="Basic and acidic residues" evidence="1">
    <location>
        <begin position="711"/>
        <end position="744"/>
    </location>
</feature>
<dbReference type="GeneID" id="17294699"/>
<evidence type="ECO:0000313" key="4">
    <source>
        <dbReference type="EnsemblProtists" id="EKX37960"/>
    </source>
</evidence>
<feature type="region of interest" description="Disordered" evidence="1">
    <location>
        <begin position="26"/>
        <end position="46"/>
    </location>
</feature>
<evidence type="ECO:0000313" key="3">
    <source>
        <dbReference type="EMBL" id="EKX37960.1"/>
    </source>
</evidence>
<evidence type="ECO:0000256" key="1">
    <source>
        <dbReference type="SAM" id="MobiDB-lite"/>
    </source>
</evidence>
<reference evidence="5" key="2">
    <citation type="submission" date="2012-11" db="EMBL/GenBank/DDBJ databases">
        <authorList>
            <person name="Kuo A."/>
            <person name="Curtis B.A."/>
            <person name="Tanifuji G."/>
            <person name="Burki F."/>
            <person name="Gruber A."/>
            <person name="Irimia M."/>
            <person name="Maruyama S."/>
            <person name="Arias M.C."/>
            <person name="Ball S.G."/>
            <person name="Gile G.H."/>
            <person name="Hirakawa Y."/>
            <person name="Hopkins J.F."/>
            <person name="Rensing S.A."/>
            <person name="Schmutz J."/>
            <person name="Symeonidi A."/>
            <person name="Elias M."/>
            <person name="Eveleigh R.J."/>
            <person name="Herman E.K."/>
            <person name="Klute M.J."/>
            <person name="Nakayama T."/>
            <person name="Obornik M."/>
            <person name="Reyes-Prieto A."/>
            <person name="Armbrust E.V."/>
            <person name="Aves S.J."/>
            <person name="Beiko R.G."/>
            <person name="Coutinho P."/>
            <person name="Dacks J.B."/>
            <person name="Durnford D.G."/>
            <person name="Fast N.M."/>
            <person name="Green B.R."/>
            <person name="Grisdale C."/>
            <person name="Hempe F."/>
            <person name="Henrissat B."/>
            <person name="Hoppner M.P."/>
            <person name="Ishida K.-I."/>
            <person name="Kim E."/>
            <person name="Koreny L."/>
            <person name="Kroth P.G."/>
            <person name="Liu Y."/>
            <person name="Malik S.-B."/>
            <person name="Maier U.G."/>
            <person name="McRose D."/>
            <person name="Mock T."/>
            <person name="Neilson J.A."/>
            <person name="Onodera N.T."/>
            <person name="Poole A.M."/>
            <person name="Pritham E.J."/>
            <person name="Richards T.A."/>
            <person name="Rocap G."/>
            <person name="Roy S.W."/>
            <person name="Sarai C."/>
            <person name="Schaack S."/>
            <person name="Shirato S."/>
            <person name="Slamovits C.H."/>
            <person name="Spencer D.F."/>
            <person name="Suzuki S."/>
            <person name="Worden A.Z."/>
            <person name="Zauner S."/>
            <person name="Barry K."/>
            <person name="Bell C."/>
            <person name="Bharti A.K."/>
            <person name="Crow J.A."/>
            <person name="Grimwood J."/>
            <person name="Kramer R."/>
            <person name="Lindquist E."/>
            <person name="Lucas S."/>
            <person name="Salamov A."/>
            <person name="McFadden G.I."/>
            <person name="Lane C.E."/>
            <person name="Keeling P.J."/>
            <person name="Gray M.W."/>
            <person name="Grigoriev I.V."/>
            <person name="Archibald J.M."/>
        </authorList>
    </citation>
    <scope>NUCLEOTIDE SEQUENCE</scope>
    <source>
        <strain evidence="5">CCMP2712</strain>
    </source>
</reference>
<dbReference type="KEGG" id="gtt:GUITHDRAFT_144640"/>
<dbReference type="PaxDb" id="55529-EKX37960"/>
<feature type="signal peptide" evidence="2">
    <location>
        <begin position="1"/>
        <end position="27"/>
    </location>
</feature>
<evidence type="ECO:0000256" key="2">
    <source>
        <dbReference type="SAM" id="SignalP"/>
    </source>
</evidence>
<feature type="region of interest" description="Disordered" evidence="1">
    <location>
        <begin position="711"/>
        <end position="745"/>
    </location>
</feature>
<reference evidence="4" key="3">
    <citation type="submission" date="2015-06" db="UniProtKB">
        <authorList>
            <consortium name="EnsemblProtists"/>
        </authorList>
    </citation>
    <scope>IDENTIFICATION</scope>
</reference>
<protein>
    <submittedName>
        <fullName evidence="3 4">Uncharacterized protein</fullName>
    </submittedName>
</protein>
<gene>
    <name evidence="3" type="ORF">GUITHDRAFT_144640</name>
</gene>
<feature type="chain" id="PRO_5008770284" evidence="2">
    <location>
        <begin position="28"/>
        <end position="871"/>
    </location>
</feature>
<accession>L1IQ60</accession>
<proteinExistence type="predicted"/>
<dbReference type="HOGENOM" id="CLU_329689_0_0_1"/>
<sequence length="871" mass="97791">MHRPCRGFRPLSLLLLLLLLLTDRGRGGGERGEGRRGGRSLQEEEARGEGVRDCDCQLLSPESIWRPRQSYWESWTVAAHWRASRFLGRKGRKRSEREREWRSRALLSLPFPLLVLQGSDASRSFLLEDSKLLPPPACGSMEECMKVLVEQGFVEDTALTAAALARAGPFTLQKFRSILHLTAAVAEGIRNKAPLLGIFRDHVDTRLRLTELVGSVQEAVRQLPSSSDMLLLEVRGETCWLLQYCDARPLLARAFKPVRSAAFVLTRKGMLKLRRMIRFSPHLLLNGRDGMLAQLIRAGKMEAYLALEMPLMVEDVGGEEGEEQVMPGFCVEEEDLLEMMVLDQHLHLMSGVEMRGTVDEMGDEVRISNAEVLELGGEDSNLLFSILDLSFLQDWDLSDGKEIHIMSLSTQRSWVVVGSSKDKSKTLVALDQESLCYPYANWCSLNVSLLDGQGNVLSSLLRTTFMSSQERQSRPQQQFASLHPLIVGTFDNGWPLSPFYSRSPGCSISKHVENVKHKGEREEDGEEEEEEGSELWLFYPGRYRTWLEDAKGKLKIMTDFLNQGGKFVSDDAGSQDFHDWPIFVMNLPHRHDRRSHMESLLRSAGFSNFFMFSNTPAQDIDISQLLRERKITKETIDDISSKFGGGAVRAYIANTLDQVEGECGWSKGRAHLVALQLSVIERARKEMFPFVIILEDDLLPLEMPEKIRDRIQRADGTGRDRTGEDKAGQDGKRGERDGKGRDKGVTSGQAHLLYLEFCSESCELLRYSSSSSSIAMAIKPSCSAAILYTRKGIQRMSQIAWPILSGIDVMLPRLVSEGRLEAYLATPPLFLQDRFFGSDANRSLAADMDALKFGAAAGHRVCYTCCSGKDM</sequence>
<dbReference type="Proteomes" id="UP000011087">
    <property type="component" value="Unassembled WGS sequence"/>
</dbReference>
<dbReference type="EMBL" id="JH993053">
    <property type="protein sequence ID" value="EKX37960.1"/>
    <property type="molecule type" value="Genomic_DNA"/>
</dbReference>
<dbReference type="AlphaFoldDB" id="L1IQ60"/>
<dbReference type="EnsemblProtists" id="EKX37960">
    <property type="protein sequence ID" value="EKX37960"/>
    <property type="gene ID" value="GUITHDRAFT_144640"/>
</dbReference>
<evidence type="ECO:0000313" key="5">
    <source>
        <dbReference type="Proteomes" id="UP000011087"/>
    </source>
</evidence>
<dbReference type="eggNOG" id="ENOG502SE99">
    <property type="taxonomic scope" value="Eukaryota"/>
</dbReference>
<organism evidence="3">
    <name type="scientific">Guillardia theta (strain CCMP2712)</name>
    <name type="common">Cryptophyte</name>
    <dbReference type="NCBI Taxonomy" id="905079"/>
    <lineage>
        <taxon>Eukaryota</taxon>
        <taxon>Cryptophyceae</taxon>
        <taxon>Pyrenomonadales</taxon>
        <taxon>Geminigeraceae</taxon>
        <taxon>Guillardia</taxon>
    </lineage>
</organism>
<reference evidence="3 5" key="1">
    <citation type="journal article" date="2012" name="Nature">
        <title>Algal genomes reveal evolutionary mosaicism and the fate of nucleomorphs.</title>
        <authorList>
            <consortium name="DOE Joint Genome Institute"/>
            <person name="Curtis B.A."/>
            <person name="Tanifuji G."/>
            <person name="Burki F."/>
            <person name="Gruber A."/>
            <person name="Irimia M."/>
            <person name="Maruyama S."/>
            <person name="Arias M.C."/>
            <person name="Ball S.G."/>
            <person name="Gile G.H."/>
            <person name="Hirakawa Y."/>
            <person name="Hopkins J.F."/>
            <person name="Kuo A."/>
            <person name="Rensing S.A."/>
            <person name="Schmutz J."/>
            <person name="Symeonidi A."/>
            <person name="Elias M."/>
            <person name="Eveleigh R.J."/>
            <person name="Herman E.K."/>
            <person name="Klute M.J."/>
            <person name="Nakayama T."/>
            <person name="Obornik M."/>
            <person name="Reyes-Prieto A."/>
            <person name="Armbrust E.V."/>
            <person name="Aves S.J."/>
            <person name="Beiko R.G."/>
            <person name="Coutinho P."/>
            <person name="Dacks J.B."/>
            <person name="Durnford D.G."/>
            <person name="Fast N.M."/>
            <person name="Green B.R."/>
            <person name="Grisdale C.J."/>
            <person name="Hempel F."/>
            <person name="Henrissat B."/>
            <person name="Hoppner M.P."/>
            <person name="Ishida K."/>
            <person name="Kim E."/>
            <person name="Koreny L."/>
            <person name="Kroth P.G."/>
            <person name="Liu Y."/>
            <person name="Malik S.B."/>
            <person name="Maier U.G."/>
            <person name="McRose D."/>
            <person name="Mock T."/>
            <person name="Neilson J.A."/>
            <person name="Onodera N.T."/>
            <person name="Poole A.M."/>
            <person name="Pritham E.J."/>
            <person name="Richards T.A."/>
            <person name="Rocap G."/>
            <person name="Roy S.W."/>
            <person name="Sarai C."/>
            <person name="Schaack S."/>
            <person name="Shirato S."/>
            <person name="Slamovits C.H."/>
            <person name="Spencer D.F."/>
            <person name="Suzuki S."/>
            <person name="Worden A.Z."/>
            <person name="Zauner S."/>
            <person name="Barry K."/>
            <person name="Bell C."/>
            <person name="Bharti A.K."/>
            <person name="Crow J.A."/>
            <person name="Grimwood J."/>
            <person name="Kramer R."/>
            <person name="Lindquist E."/>
            <person name="Lucas S."/>
            <person name="Salamov A."/>
            <person name="McFadden G.I."/>
            <person name="Lane C.E."/>
            <person name="Keeling P.J."/>
            <person name="Gray M.W."/>
            <person name="Grigoriev I.V."/>
            <person name="Archibald J.M."/>
        </authorList>
    </citation>
    <scope>NUCLEOTIDE SEQUENCE</scope>
    <source>
        <strain evidence="3 5">CCMP2712</strain>
    </source>
</reference>
<dbReference type="RefSeq" id="XP_005824940.1">
    <property type="nucleotide sequence ID" value="XM_005824883.1"/>
</dbReference>
<name>L1IQ60_GUITC</name>
<keyword evidence="5" id="KW-1185">Reference proteome</keyword>